<evidence type="ECO:0000256" key="8">
    <source>
        <dbReference type="ARBA" id="ARBA00022806"/>
    </source>
</evidence>
<dbReference type="InterPro" id="IPR032284">
    <property type="entry name" value="RecQ_Zn-bd"/>
</dbReference>
<evidence type="ECO:0000259" key="18">
    <source>
        <dbReference type="PROSITE" id="PS51192"/>
    </source>
</evidence>
<comment type="catalytic activity">
    <reaction evidence="15">
        <text>Couples ATP hydrolysis with the unwinding of duplex DNA by translocating in the 3'-5' direction.</text>
        <dbReference type="EC" id="5.6.2.4"/>
    </reaction>
</comment>
<evidence type="ECO:0000313" key="21">
    <source>
        <dbReference type="Proteomes" id="UP000295058"/>
    </source>
</evidence>
<keyword evidence="4" id="KW-0479">Metal-binding</keyword>
<comment type="caution">
    <text evidence="20">The sequence shown here is derived from an EMBL/GenBank/DDBJ whole genome shotgun (WGS) entry which is preliminary data.</text>
</comment>
<evidence type="ECO:0000256" key="7">
    <source>
        <dbReference type="ARBA" id="ARBA00022801"/>
    </source>
</evidence>
<comment type="similarity">
    <text evidence="3">Belongs to the helicase family. RecQ subfamily.</text>
</comment>
<dbReference type="SUPFAM" id="SSF52540">
    <property type="entry name" value="P-loop containing nucleoside triphosphate hydrolases"/>
    <property type="match status" value="2"/>
</dbReference>
<dbReference type="PANTHER" id="PTHR13710:SF105">
    <property type="entry name" value="ATP-DEPENDENT DNA HELICASE Q1"/>
    <property type="match status" value="1"/>
</dbReference>
<dbReference type="InterPro" id="IPR011545">
    <property type="entry name" value="DEAD/DEAH_box_helicase_dom"/>
</dbReference>
<keyword evidence="11" id="KW-0238">DNA-binding</keyword>
<dbReference type="Pfam" id="PF00270">
    <property type="entry name" value="DEAD"/>
    <property type="match status" value="1"/>
</dbReference>
<keyword evidence="6" id="KW-0227">DNA damage</keyword>
<dbReference type="PANTHER" id="PTHR13710">
    <property type="entry name" value="DNA HELICASE RECQ FAMILY MEMBER"/>
    <property type="match status" value="1"/>
</dbReference>
<evidence type="ECO:0000256" key="16">
    <source>
        <dbReference type="NCBIfam" id="TIGR01389"/>
    </source>
</evidence>
<feature type="domain" description="Helicase ATP-binding" evidence="18">
    <location>
        <begin position="56"/>
        <end position="224"/>
    </location>
</feature>
<keyword evidence="10" id="KW-0067">ATP-binding</keyword>
<feature type="domain" description="HRDC" evidence="17">
    <location>
        <begin position="552"/>
        <end position="626"/>
    </location>
</feature>
<dbReference type="InterPro" id="IPR018982">
    <property type="entry name" value="RQC_domain"/>
</dbReference>
<dbReference type="SMART" id="SM00956">
    <property type="entry name" value="RQC"/>
    <property type="match status" value="1"/>
</dbReference>
<organism evidence="20 21">
    <name type="scientific">Oceanimonas baumannii</name>
    <dbReference type="NCBI Taxonomy" id="129578"/>
    <lineage>
        <taxon>Bacteria</taxon>
        <taxon>Pseudomonadati</taxon>
        <taxon>Pseudomonadota</taxon>
        <taxon>Gammaproteobacteria</taxon>
        <taxon>Aeromonadales</taxon>
        <taxon>Aeromonadaceae</taxon>
        <taxon>Oceanimonas</taxon>
    </lineage>
</organism>
<keyword evidence="9" id="KW-0862">Zinc</keyword>
<evidence type="ECO:0000259" key="19">
    <source>
        <dbReference type="PROSITE" id="PS51194"/>
    </source>
</evidence>
<dbReference type="InterPro" id="IPR027417">
    <property type="entry name" value="P-loop_NTPase"/>
</dbReference>
<keyword evidence="8 20" id="KW-0347">Helicase</keyword>
<dbReference type="Pfam" id="PF16124">
    <property type="entry name" value="RecQ_Zn_bind"/>
    <property type="match status" value="1"/>
</dbReference>
<dbReference type="Pfam" id="PF00271">
    <property type="entry name" value="Helicase_C"/>
    <property type="match status" value="1"/>
</dbReference>
<evidence type="ECO:0000256" key="15">
    <source>
        <dbReference type="ARBA" id="ARBA00034617"/>
    </source>
</evidence>
<dbReference type="InterPro" id="IPR002121">
    <property type="entry name" value="HRDC_dom"/>
</dbReference>
<gene>
    <name evidence="20" type="ORF">LY04_01792</name>
</gene>
<evidence type="ECO:0000313" key="20">
    <source>
        <dbReference type="EMBL" id="TDW58971.1"/>
    </source>
</evidence>
<evidence type="ECO:0000256" key="5">
    <source>
        <dbReference type="ARBA" id="ARBA00022741"/>
    </source>
</evidence>
<dbReference type="Pfam" id="PF09382">
    <property type="entry name" value="RQC"/>
    <property type="match status" value="1"/>
</dbReference>
<keyword evidence="12" id="KW-0233">DNA recombination</keyword>
<dbReference type="InterPro" id="IPR044876">
    <property type="entry name" value="HRDC_dom_sf"/>
</dbReference>
<dbReference type="SMART" id="SM00341">
    <property type="entry name" value="HRDC"/>
    <property type="match status" value="1"/>
</dbReference>
<dbReference type="InterPro" id="IPR006293">
    <property type="entry name" value="DNA_helicase_ATP-dep_RecQ_bac"/>
</dbReference>
<dbReference type="CDD" id="cd17920">
    <property type="entry name" value="DEXHc_RecQ"/>
    <property type="match status" value="1"/>
</dbReference>
<evidence type="ECO:0000256" key="1">
    <source>
        <dbReference type="ARBA" id="ARBA00001946"/>
    </source>
</evidence>
<dbReference type="Proteomes" id="UP000295058">
    <property type="component" value="Unassembled WGS sequence"/>
</dbReference>
<dbReference type="EC" id="5.6.2.4" evidence="16"/>
<proteinExistence type="inferred from homology"/>
<evidence type="ECO:0000256" key="12">
    <source>
        <dbReference type="ARBA" id="ARBA00023172"/>
    </source>
</evidence>
<keyword evidence="7" id="KW-0378">Hydrolase</keyword>
<evidence type="ECO:0000256" key="2">
    <source>
        <dbReference type="ARBA" id="ARBA00001947"/>
    </source>
</evidence>
<evidence type="ECO:0000256" key="10">
    <source>
        <dbReference type="ARBA" id="ARBA00022840"/>
    </source>
</evidence>
<keyword evidence="13" id="KW-0234">DNA repair</keyword>
<dbReference type="Pfam" id="PF00570">
    <property type="entry name" value="HRDC"/>
    <property type="match status" value="1"/>
</dbReference>
<sequence>MLQPAVLQCLFVFARLTEMNPETDDTASVPIPDTPHGVLQQVFGYQDFRKGQLEIVEAAVAGRDAMVIMPTGGGKSLCYQIPALLRPGLTVVVSPLISLMKDQVDTLVANGVAAAYINSSLSRETMLRHVAALRRGEIKLLYVSPERLLQQEFMERLGELELSMFAIDEAHCISQWGHDFRPEYAELGRLKQWFPHIPVIALTATADEATRQDMLSRLSLTEPLIHIASFDRPNIRYTLVEKFKGLDQLIRYVSDQSGQCGIVYCSSRKRVEEVAERLLARGHKAASYHAGLPLELRQSVQERFIRDDLDIVVATVAFGMGIDKPNVRFVVHYDIPKNIESYYQETGRGGRDGLPSEALLLYDPADVGRVRRLLENSDNEQQLQVELYKLNVMAAFAESLTCRRQVLLNYFGEYQSEPCGNCDICLDPPRRYDGTVDAQKALSCVYRTGQRFGVLYVVEVLRGADTQRVREHGHDKLSTYGIGKDKSQEHWVSVLRQLIHSGLLTQNITRNMVLQLTEASRPLLRGEMVLELAEPRLVRVKPKDKGESGLTRAEDRALFKALRHLRKQLAEEADVPPYVVFNDATLTDMARYRPKTEAELLNINGVGVRKLERFGDAFLNLLRQTD</sequence>
<dbReference type="InterPro" id="IPR001650">
    <property type="entry name" value="Helicase_C-like"/>
</dbReference>
<evidence type="ECO:0000256" key="14">
    <source>
        <dbReference type="ARBA" id="ARBA00023235"/>
    </source>
</evidence>
<comment type="cofactor">
    <cofactor evidence="1">
        <name>Mg(2+)</name>
        <dbReference type="ChEBI" id="CHEBI:18420"/>
    </cofactor>
</comment>
<dbReference type="Gene3D" id="1.10.150.80">
    <property type="entry name" value="HRDC domain"/>
    <property type="match status" value="1"/>
</dbReference>
<name>A0ABY2EYH8_9GAMM</name>
<dbReference type="InterPro" id="IPR004589">
    <property type="entry name" value="DNA_helicase_ATP-dep_RecQ"/>
</dbReference>
<comment type="cofactor">
    <cofactor evidence="2">
        <name>Zn(2+)</name>
        <dbReference type="ChEBI" id="CHEBI:29105"/>
    </cofactor>
</comment>
<evidence type="ECO:0000256" key="6">
    <source>
        <dbReference type="ARBA" id="ARBA00022763"/>
    </source>
</evidence>
<reference evidence="20 21" key="1">
    <citation type="submission" date="2019-03" db="EMBL/GenBank/DDBJ databases">
        <title>Genomic Encyclopedia of Archaeal and Bacterial Type Strains, Phase II (KMG-II): from individual species to whole genera.</title>
        <authorList>
            <person name="Goeker M."/>
        </authorList>
    </citation>
    <scope>NUCLEOTIDE SEQUENCE [LARGE SCALE GENOMIC DNA]</scope>
    <source>
        <strain evidence="20 21">DSM 15594</strain>
    </source>
</reference>
<keyword evidence="21" id="KW-1185">Reference proteome</keyword>
<evidence type="ECO:0000256" key="13">
    <source>
        <dbReference type="ARBA" id="ARBA00023204"/>
    </source>
</evidence>
<protein>
    <recommendedName>
        <fullName evidence="16">DNA helicase RecQ</fullName>
        <ecNumber evidence="16">5.6.2.4</ecNumber>
    </recommendedName>
</protein>
<dbReference type="CDD" id="cd18794">
    <property type="entry name" value="SF2_C_RecQ"/>
    <property type="match status" value="1"/>
</dbReference>
<dbReference type="NCBIfam" id="TIGR00614">
    <property type="entry name" value="recQ_fam"/>
    <property type="match status" value="1"/>
</dbReference>
<dbReference type="SMART" id="SM00487">
    <property type="entry name" value="DEXDc"/>
    <property type="match status" value="1"/>
</dbReference>
<dbReference type="InterPro" id="IPR010997">
    <property type="entry name" value="HRDC-like_sf"/>
</dbReference>
<feature type="domain" description="Helicase C-terminal" evidence="19">
    <location>
        <begin position="245"/>
        <end position="393"/>
    </location>
</feature>
<dbReference type="InterPro" id="IPR036388">
    <property type="entry name" value="WH-like_DNA-bd_sf"/>
</dbReference>
<dbReference type="GO" id="GO:0004386">
    <property type="term" value="F:helicase activity"/>
    <property type="evidence" value="ECO:0007669"/>
    <property type="project" value="UniProtKB-KW"/>
</dbReference>
<accession>A0ABY2EYH8</accession>
<keyword evidence="5" id="KW-0547">Nucleotide-binding</keyword>
<dbReference type="EMBL" id="SODO01000006">
    <property type="protein sequence ID" value="TDW58971.1"/>
    <property type="molecule type" value="Genomic_DNA"/>
</dbReference>
<evidence type="ECO:0000256" key="4">
    <source>
        <dbReference type="ARBA" id="ARBA00022723"/>
    </source>
</evidence>
<dbReference type="Gene3D" id="1.10.10.10">
    <property type="entry name" value="Winged helix-like DNA-binding domain superfamily/Winged helix DNA-binding domain"/>
    <property type="match status" value="1"/>
</dbReference>
<dbReference type="PROSITE" id="PS50967">
    <property type="entry name" value="HRDC"/>
    <property type="match status" value="1"/>
</dbReference>
<dbReference type="Gene3D" id="3.40.50.300">
    <property type="entry name" value="P-loop containing nucleotide triphosphate hydrolases"/>
    <property type="match status" value="2"/>
</dbReference>
<dbReference type="SMART" id="SM00490">
    <property type="entry name" value="HELICc"/>
    <property type="match status" value="1"/>
</dbReference>
<dbReference type="PROSITE" id="PS51194">
    <property type="entry name" value="HELICASE_CTER"/>
    <property type="match status" value="1"/>
</dbReference>
<dbReference type="SUPFAM" id="SSF47819">
    <property type="entry name" value="HRDC-like"/>
    <property type="match status" value="1"/>
</dbReference>
<evidence type="ECO:0000259" key="17">
    <source>
        <dbReference type="PROSITE" id="PS50967"/>
    </source>
</evidence>
<dbReference type="PROSITE" id="PS51192">
    <property type="entry name" value="HELICASE_ATP_BIND_1"/>
    <property type="match status" value="1"/>
</dbReference>
<evidence type="ECO:0000256" key="9">
    <source>
        <dbReference type="ARBA" id="ARBA00022833"/>
    </source>
</evidence>
<evidence type="ECO:0000256" key="11">
    <source>
        <dbReference type="ARBA" id="ARBA00023125"/>
    </source>
</evidence>
<dbReference type="NCBIfam" id="TIGR01389">
    <property type="entry name" value="recQ"/>
    <property type="match status" value="1"/>
</dbReference>
<dbReference type="InterPro" id="IPR014001">
    <property type="entry name" value="Helicase_ATP-bd"/>
</dbReference>
<keyword evidence="14" id="KW-0413">Isomerase</keyword>
<evidence type="ECO:0000256" key="3">
    <source>
        <dbReference type="ARBA" id="ARBA00005446"/>
    </source>
</evidence>